<keyword evidence="2" id="KW-1185">Reference proteome</keyword>
<sequence>MGLTNDEIRSQLRRLEAISEVLNRESKMLQSALDEDEDAVIEIRRKQTDRSVAISAAKHDDIDINANQ</sequence>
<evidence type="ECO:0000313" key="1">
    <source>
        <dbReference type="EMBL" id="GLO66122.1"/>
    </source>
</evidence>
<proteinExistence type="predicted"/>
<reference evidence="1 2" key="1">
    <citation type="submission" date="2023-02" db="EMBL/GenBank/DDBJ databases">
        <title>Oceanobacillus kimchii IFOP_LL358 isolated form Alexandrium catenella lab strain.</title>
        <authorList>
            <person name="Gajardo G."/>
            <person name="Ueki S."/>
            <person name="Maruyama F."/>
        </authorList>
    </citation>
    <scope>NUCLEOTIDE SEQUENCE [LARGE SCALE GENOMIC DNA]</scope>
    <source>
        <strain evidence="1 2">IFOP_LL358</strain>
    </source>
</reference>
<organism evidence="1 2">
    <name type="scientific">Oceanobacillus kimchii</name>
    <dbReference type="NCBI Taxonomy" id="746691"/>
    <lineage>
        <taxon>Bacteria</taxon>
        <taxon>Bacillati</taxon>
        <taxon>Bacillota</taxon>
        <taxon>Bacilli</taxon>
        <taxon>Bacillales</taxon>
        <taxon>Bacillaceae</taxon>
        <taxon>Oceanobacillus</taxon>
    </lineage>
</organism>
<name>A0ABQ5TIZ9_9BACI</name>
<comment type="caution">
    <text evidence="1">The sequence shown here is derived from an EMBL/GenBank/DDBJ whole genome shotgun (WGS) entry which is preliminary data.</text>
</comment>
<dbReference type="Proteomes" id="UP001275436">
    <property type="component" value="Unassembled WGS sequence"/>
</dbReference>
<accession>A0ABQ5TIZ9</accession>
<dbReference type="EMBL" id="BSKO01000001">
    <property type="protein sequence ID" value="GLO66122.1"/>
    <property type="molecule type" value="Genomic_DNA"/>
</dbReference>
<evidence type="ECO:0000313" key="2">
    <source>
        <dbReference type="Proteomes" id="UP001275436"/>
    </source>
</evidence>
<protein>
    <submittedName>
        <fullName evidence="1">Uncharacterized protein</fullName>
    </submittedName>
</protein>
<dbReference type="RefSeq" id="WP_317958007.1">
    <property type="nucleotide sequence ID" value="NZ_BSKO01000001.1"/>
</dbReference>
<gene>
    <name evidence="1" type="ORF">MACH08_19060</name>
</gene>